<dbReference type="InterPro" id="IPR036397">
    <property type="entry name" value="RNaseH_sf"/>
</dbReference>
<keyword evidence="2" id="KW-0378">Hydrolase</keyword>
<dbReference type="PANTHER" id="PTHR30231">
    <property type="entry name" value="DNA POLYMERASE III SUBUNIT EPSILON"/>
    <property type="match status" value="1"/>
</dbReference>
<feature type="region of interest" description="Disordered" evidence="4">
    <location>
        <begin position="289"/>
        <end position="407"/>
    </location>
</feature>
<dbReference type="Pfam" id="PF00929">
    <property type="entry name" value="RNase_T"/>
    <property type="match status" value="1"/>
</dbReference>
<dbReference type="Gene3D" id="3.30.420.10">
    <property type="entry name" value="Ribonuclease H-like superfamily/Ribonuclease H"/>
    <property type="match status" value="1"/>
</dbReference>
<evidence type="ECO:0000313" key="6">
    <source>
        <dbReference type="EMBL" id="GMA92620.1"/>
    </source>
</evidence>
<feature type="domain" description="Exonuclease" evidence="5">
    <location>
        <begin position="7"/>
        <end position="183"/>
    </location>
</feature>
<evidence type="ECO:0000256" key="1">
    <source>
        <dbReference type="ARBA" id="ARBA00022722"/>
    </source>
</evidence>
<feature type="compositionally biased region" description="Pro residues" evidence="4">
    <location>
        <begin position="307"/>
        <end position="318"/>
    </location>
</feature>
<accession>A0ABQ6K0P1</accession>
<name>A0ABQ6K0P1_9MICO</name>
<dbReference type="SMART" id="SM00479">
    <property type="entry name" value="EXOIII"/>
    <property type="match status" value="1"/>
</dbReference>
<feature type="compositionally biased region" description="Acidic residues" evidence="4">
    <location>
        <begin position="351"/>
        <end position="389"/>
    </location>
</feature>
<keyword evidence="3" id="KW-0269">Exonuclease</keyword>
<evidence type="ECO:0000256" key="4">
    <source>
        <dbReference type="SAM" id="MobiDB-lite"/>
    </source>
</evidence>
<reference evidence="7" key="1">
    <citation type="journal article" date="2019" name="Int. J. Syst. Evol. Microbiol.">
        <title>The Global Catalogue of Microorganisms (GCM) 10K type strain sequencing project: providing services to taxonomists for standard genome sequencing and annotation.</title>
        <authorList>
            <consortium name="The Broad Institute Genomics Platform"/>
            <consortium name="The Broad Institute Genome Sequencing Center for Infectious Disease"/>
            <person name="Wu L."/>
            <person name="Ma J."/>
        </authorList>
    </citation>
    <scope>NUCLEOTIDE SEQUENCE [LARGE SCALE GENOMIC DNA]</scope>
    <source>
        <strain evidence="7">NBRC 108755</strain>
    </source>
</reference>
<dbReference type="SUPFAM" id="SSF53098">
    <property type="entry name" value="Ribonuclease H-like"/>
    <property type="match status" value="1"/>
</dbReference>
<dbReference type="InterPro" id="IPR012337">
    <property type="entry name" value="RNaseH-like_sf"/>
</dbReference>
<dbReference type="InterPro" id="IPR013520">
    <property type="entry name" value="Ribonucl_H"/>
</dbReference>
<dbReference type="CDD" id="cd06127">
    <property type="entry name" value="DEDDh"/>
    <property type="match status" value="1"/>
</dbReference>
<dbReference type="RefSeq" id="WP_348533882.1">
    <property type="nucleotide sequence ID" value="NZ_BSVA01000001.1"/>
</dbReference>
<evidence type="ECO:0000256" key="2">
    <source>
        <dbReference type="ARBA" id="ARBA00022801"/>
    </source>
</evidence>
<evidence type="ECO:0000313" key="7">
    <source>
        <dbReference type="Proteomes" id="UP001157069"/>
    </source>
</evidence>
<gene>
    <name evidence="6" type="ORF">GCM10025869_31490</name>
</gene>
<evidence type="ECO:0000259" key="5">
    <source>
        <dbReference type="SMART" id="SM00479"/>
    </source>
</evidence>
<keyword evidence="7" id="KW-1185">Reference proteome</keyword>
<proteinExistence type="predicted"/>
<organism evidence="6 7">
    <name type="scientific">Homoserinibacter gongjuensis</name>
    <dbReference type="NCBI Taxonomy" id="1162968"/>
    <lineage>
        <taxon>Bacteria</taxon>
        <taxon>Bacillati</taxon>
        <taxon>Actinomycetota</taxon>
        <taxon>Actinomycetes</taxon>
        <taxon>Micrococcales</taxon>
        <taxon>Microbacteriaceae</taxon>
        <taxon>Homoserinibacter</taxon>
    </lineage>
</organism>
<dbReference type="PANTHER" id="PTHR30231:SF4">
    <property type="entry name" value="PROTEIN NEN2"/>
    <property type="match status" value="1"/>
</dbReference>
<comment type="caution">
    <text evidence="6">The sequence shown here is derived from an EMBL/GenBank/DDBJ whole genome shotgun (WGS) entry which is preliminary data.</text>
</comment>
<protein>
    <recommendedName>
        <fullName evidence="5">Exonuclease domain-containing protein</fullName>
    </recommendedName>
</protein>
<dbReference type="NCBIfam" id="NF005927">
    <property type="entry name" value="PRK07942.1"/>
    <property type="match status" value="1"/>
</dbReference>
<dbReference type="EMBL" id="BSVA01000001">
    <property type="protein sequence ID" value="GMA92620.1"/>
    <property type="molecule type" value="Genomic_DNA"/>
</dbReference>
<sequence>MSSWADRLGVFDLETTGVDVETARVVTACIAVLDAEGRVVQRWDWIADPGIEIPEAAAAVHGITTERARAEGRASELVIAEITQTLRTLFGLGVPVVVYNAPYDLSLLDRECRRNELEPLDDPAPVIDPLVLDKQVDTYRKGKRTLEVAAAHYGVPLDDAHDAGADAIAAGRVAQALAAAYPAELDVPIADLHGRQEIWYAEQARRFQDYIRRRKGDERFTASTAWPIKYPAHPGAYRDTQPIPPLEPRLGRVPVIDFSRPLALQLAPPPDAAGAVAAIDAAPPDARDAFPGVVPLSQPPLLAEEPPTLPPPLTPTPPLTSATEGSSPAGASWNEPAPAEADNADTPDVLEQPDTEVDLVEPPESDEVPGEEPEPDDVRELDEEALDEPAPERSGVARPCCASPPRS</sequence>
<keyword evidence="1" id="KW-0540">Nuclease</keyword>
<evidence type="ECO:0000256" key="3">
    <source>
        <dbReference type="ARBA" id="ARBA00022839"/>
    </source>
</evidence>
<dbReference type="Proteomes" id="UP001157069">
    <property type="component" value="Unassembled WGS sequence"/>
</dbReference>